<evidence type="ECO:0000313" key="1">
    <source>
        <dbReference type="EMBL" id="OZC04187.1"/>
    </source>
</evidence>
<protein>
    <submittedName>
        <fullName evidence="1">Uncharacterized protein</fullName>
    </submittedName>
</protein>
<dbReference type="Proteomes" id="UP000216446">
    <property type="component" value="Unassembled WGS sequence"/>
</dbReference>
<accession>A0A259U2V9</accession>
<evidence type="ECO:0000313" key="2">
    <source>
        <dbReference type="Proteomes" id="UP000216446"/>
    </source>
</evidence>
<proteinExistence type="predicted"/>
<comment type="caution">
    <text evidence="1">The sequence shown here is derived from an EMBL/GenBank/DDBJ whole genome shotgun (WGS) entry which is preliminary data.</text>
</comment>
<gene>
    <name evidence="1" type="ORF">BSZ36_15075</name>
</gene>
<organism evidence="1 2">
    <name type="scientific">Rubricoccus marinus</name>
    <dbReference type="NCBI Taxonomy" id="716817"/>
    <lineage>
        <taxon>Bacteria</taxon>
        <taxon>Pseudomonadati</taxon>
        <taxon>Rhodothermota</taxon>
        <taxon>Rhodothermia</taxon>
        <taxon>Rhodothermales</taxon>
        <taxon>Rubricoccaceae</taxon>
        <taxon>Rubricoccus</taxon>
    </lineage>
</organism>
<reference evidence="1 2" key="1">
    <citation type="submission" date="2016-11" db="EMBL/GenBank/DDBJ databases">
        <title>Study of marine rhodopsin-containing bacteria.</title>
        <authorList>
            <person name="Yoshizawa S."/>
            <person name="Kumagai Y."/>
            <person name="Kogure K."/>
        </authorList>
    </citation>
    <scope>NUCLEOTIDE SEQUENCE [LARGE SCALE GENOMIC DNA]</scope>
    <source>
        <strain evidence="1 2">SG-29</strain>
    </source>
</reference>
<dbReference type="EMBL" id="MQWB01000001">
    <property type="protein sequence ID" value="OZC04187.1"/>
    <property type="molecule type" value="Genomic_DNA"/>
</dbReference>
<dbReference type="AlphaFoldDB" id="A0A259U2V9"/>
<sequence length="91" mass="9838">MDPGLHVKQAINHLNKIVQYVPFVVEDGDDGPTATVALTPEDWGVVADALFHMDTPKEVFPDSIADYRMDNATGTIRLDLQDGTAVTVEAG</sequence>
<name>A0A259U2V9_9BACT</name>
<keyword evidence="2" id="KW-1185">Reference proteome</keyword>
<dbReference type="RefSeq" id="WP_179271210.1">
    <property type="nucleotide sequence ID" value="NZ_MQWB01000001.1"/>
</dbReference>
<dbReference type="InParanoid" id="A0A259U2V9"/>